<dbReference type="InterPro" id="IPR020845">
    <property type="entry name" value="AMP-binding_CS"/>
</dbReference>
<dbReference type="InterPro" id="IPR020806">
    <property type="entry name" value="PKS_PP-bd"/>
</dbReference>
<dbReference type="Gene3D" id="3.30.559.10">
    <property type="entry name" value="Chloramphenicol acetyltransferase-like domain"/>
    <property type="match status" value="1"/>
</dbReference>
<evidence type="ECO:0000313" key="5">
    <source>
        <dbReference type="EMBL" id="SUA92958.1"/>
    </source>
</evidence>
<dbReference type="Gene3D" id="3.40.50.1820">
    <property type="entry name" value="alpha/beta hydrolase"/>
    <property type="match status" value="1"/>
</dbReference>
<dbReference type="InterPro" id="IPR006162">
    <property type="entry name" value="Ppantetheine_attach_site"/>
</dbReference>
<evidence type="ECO:0000259" key="4">
    <source>
        <dbReference type="PROSITE" id="PS50075"/>
    </source>
</evidence>
<feature type="domain" description="Carrier" evidence="4">
    <location>
        <begin position="1034"/>
        <end position="1110"/>
    </location>
</feature>
<dbReference type="Pfam" id="PF00975">
    <property type="entry name" value="Thioesterase"/>
    <property type="match status" value="1"/>
</dbReference>
<dbReference type="SUPFAM" id="SSF52777">
    <property type="entry name" value="CoA-dependent acyltransferases"/>
    <property type="match status" value="2"/>
</dbReference>
<evidence type="ECO:0000256" key="2">
    <source>
        <dbReference type="ARBA" id="ARBA00022450"/>
    </source>
</evidence>
<evidence type="ECO:0000256" key="1">
    <source>
        <dbReference type="ARBA" id="ARBA00001957"/>
    </source>
</evidence>
<dbReference type="Gene3D" id="2.30.38.10">
    <property type="entry name" value="Luciferase, Domain 3"/>
    <property type="match status" value="1"/>
</dbReference>
<dbReference type="InterPro" id="IPR023213">
    <property type="entry name" value="CAT-like_dom_sf"/>
</dbReference>
<dbReference type="Pfam" id="PF00501">
    <property type="entry name" value="AMP-binding"/>
    <property type="match status" value="1"/>
</dbReference>
<comment type="caution">
    <text evidence="5">The sequence shown here is derived from an EMBL/GenBank/DDBJ whole genome shotgun (WGS) entry which is preliminary data.</text>
</comment>
<dbReference type="SUPFAM" id="SSF53474">
    <property type="entry name" value="alpha/beta-Hydrolases"/>
    <property type="match status" value="1"/>
</dbReference>
<dbReference type="Gene3D" id="3.30.300.30">
    <property type="match status" value="1"/>
</dbReference>
<name>A0AAJ4ZGM0_PANPU</name>
<dbReference type="InterPro" id="IPR000873">
    <property type="entry name" value="AMP-dep_synth/lig_dom"/>
</dbReference>
<dbReference type="FunFam" id="3.30.559.10:FF:000012">
    <property type="entry name" value="Non-ribosomal peptide synthetase"/>
    <property type="match status" value="1"/>
</dbReference>
<organism evidence="5 6">
    <name type="scientific">Pandoraea pulmonicola</name>
    <dbReference type="NCBI Taxonomy" id="93221"/>
    <lineage>
        <taxon>Bacteria</taxon>
        <taxon>Pseudomonadati</taxon>
        <taxon>Pseudomonadota</taxon>
        <taxon>Betaproteobacteria</taxon>
        <taxon>Burkholderiales</taxon>
        <taxon>Burkholderiaceae</taxon>
        <taxon>Pandoraea</taxon>
    </lineage>
</organism>
<dbReference type="PANTHER" id="PTHR45527:SF1">
    <property type="entry name" value="FATTY ACID SYNTHASE"/>
    <property type="match status" value="1"/>
</dbReference>
<dbReference type="GO" id="GO:0031177">
    <property type="term" value="F:phosphopantetheine binding"/>
    <property type="evidence" value="ECO:0007669"/>
    <property type="project" value="InterPro"/>
</dbReference>
<dbReference type="Pfam" id="PF00668">
    <property type="entry name" value="Condensation"/>
    <property type="match status" value="1"/>
</dbReference>
<dbReference type="InterPro" id="IPR029058">
    <property type="entry name" value="AB_hydrolase_fold"/>
</dbReference>
<dbReference type="InterPro" id="IPR001031">
    <property type="entry name" value="Thioesterase"/>
</dbReference>
<reference evidence="5 6" key="1">
    <citation type="submission" date="2018-06" db="EMBL/GenBank/DDBJ databases">
        <authorList>
            <consortium name="Pathogen Informatics"/>
            <person name="Doyle S."/>
        </authorList>
    </citation>
    <scope>NUCLEOTIDE SEQUENCE [LARGE SCALE GENOMIC DNA]</scope>
    <source>
        <strain evidence="5 6">NCTC13159</strain>
    </source>
</reference>
<dbReference type="CDD" id="cd05930">
    <property type="entry name" value="A_NRPS"/>
    <property type="match status" value="1"/>
</dbReference>
<dbReference type="SMART" id="SM00823">
    <property type="entry name" value="PKS_PP"/>
    <property type="match status" value="1"/>
</dbReference>
<comment type="cofactor">
    <cofactor evidence="1">
        <name>pantetheine 4'-phosphate</name>
        <dbReference type="ChEBI" id="CHEBI:47942"/>
    </cofactor>
</comment>
<dbReference type="Gene3D" id="3.30.559.30">
    <property type="entry name" value="Nonribosomal peptide synthetase, condensation domain"/>
    <property type="match status" value="1"/>
</dbReference>
<dbReference type="InterPro" id="IPR010071">
    <property type="entry name" value="AA_adenyl_dom"/>
</dbReference>
<dbReference type="InterPro" id="IPR036736">
    <property type="entry name" value="ACP-like_sf"/>
</dbReference>
<dbReference type="RefSeq" id="WP_052267369.1">
    <property type="nucleotide sequence ID" value="NZ_CP010310.2"/>
</dbReference>
<dbReference type="Gene3D" id="1.10.1200.10">
    <property type="entry name" value="ACP-like"/>
    <property type="match status" value="1"/>
</dbReference>
<dbReference type="PROSITE" id="PS00455">
    <property type="entry name" value="AMP_BINDING"/>
    <property type="match status" value="1"/>
</dbReference>
<protein>
    <submittedName>
        <fullName evidence="5">Linear gramicidin synthase subunit B</fullName>
    </submittedName>
</protein>
<dbReference type="NCBIfam" id="TIGR01733">
    <property type="entry name" value="AA-adenyl-dom"/>
    <property type="match status" value="1"/>
</dbReference>
<dbReference type="GO" id="GO:0003824">
    <property type="term" value="F:catalytic activity"/>
    <property type="evidence" value="ECO:0007669"/>
    <property type="project" value="InterPro"/>
</dbReference>
<dbReference type="GO" id="GO:0044550">
    <property type="term" value="P:secondary metabolite biosynthetic process"/>
    <property type="evidence" value="ECO:0007669"/>
    <property type="project" value="TreeGrafter"/>
</dbReference>
<dbReference type="GO" id="GO:0005737">
    <property type="term" value="C:cytoplasm"/>
    <property type="evidence" value="ECO:0007669"/>
    <property type="project" value="TreeGrafter"/>
</dbReference>
<proteinExistence type="predicted"/>
<dbReference type="CDD" id="cd19531">
    <property type="entry name" value="LCL_NRPS-like"/>
    <property type="match status" value="1"/>
</dbReference>
<dbReference type="Gene3D" id="3.40.50.980">
    <property type="match status" value="2"/>
</dbReference>
<dbReference type="PANTHER" id="PTHR45527">
    <property type="entry name" value="NONRIBOSOMAL PEPTIDE SYNTHETASE"/>
    <property type="match status" value="1"/>
</dbReference>
<gene>
    <name evidence="5" type="primary">lgrB_2</name>
    <name evidence="5" type="ORF">NCTC13159_04503</name>
</gene>
<dbReference type="Pfam" id="PF00550">
    <property type="entry name" value="PP-binding"/>
    <property type="match status" value="1"/>
</dbReference>
<accession>A0AAJ4ZGM0</accession>
<dbReference type="SUPFAM" id="SSF47336">
    <property type="entry name" value="ACP-like"/>
    <property type="match status" value="1"/>
</dbReference>
<dbReference type="SUPFAM" id="SSF56801">
    <property type="entry name" value="Acetyl-CoA synthetase-like"/>
    <property type="match status" value="1"/>
</dbReference>
<evidence type="ECO:0000256" key="3">
    <source>
        <dbReference type="ARBA" id="ARBA00022553"/>
    </source>
</evidence>
<dbReference type="PROSITE" id="PS00012">
    <property type="entry name" value="PHOSPHOPANTETHEINE"/>
    <property type="match status" value="1"/>
</dbReference>
<dbReference type="InterPro" id="IPR045851">
    <property type="entry name" value="AMP-bd_C_sf"/>
</dbReference>
<keyword evidence="3" id="KW-0597">Phosphoprotein</keyword>
<dbReference type="InterPro" id="IPR001242">
    <property type="entry name" value="Condensation_dom"/>
</dbReference>
<dbReference type="InterPro" id="IPR009081">
    <property type="entry name" value="PP-bd_ACP"/>
</dbReference>
<keyword evidence="2" id="KW-0596">Phosphopantetheine</keyword>
<dbReference type="PROSITE" id="PS50075">
    <property type="entry name" value="CARRIER"/>
    <property type="match status" value="1"/>
</dbReference>
<evidence type="ECO:0000313" key="6">
    <source>
        <dbReference type="Proteomes" id="UP000254589"/>
    </source>
</evidence>
<sequence length="1416" mass="150868">MSVVNSSHAADVALMRRFLALPDEKRVVFQSRAREQGIDLGSLPIPAGLRDGAEAPLSYAQQRLWVVEQLTPGTGAYNIPAAVRLRGKLDVEALTQAFAAVIARHEALRTSFHEGPDGARQRIHDDVPFHLACEDWQGDAASPEGRLLDCARAEAIKPFSLDAAPLLRARLIRLGADEHVLLLTLHHIVADGWSMSRLVEECAHHYARFAGAPRLGTVLPALPVQYADYAIWQRGWLEAGEMARQLAYWRAHLGAEHPVLPLPADRPRPAVPSGRGATCVMQADAALTKRLRDLARAHDTTLYPVLLAAYGVWLGRISGVRSVNIGVPVAGRGKLETEPLIGFFVNTQVMRVSLDPRSTFGDLVGATKAHAIDAQANADVPFDKLVEALQPVRDAAVNALFQAKFNHEIARDAMPEMAGLRIEPMPVAGQSSHFDLSLDTVERGDTLQIALTYATDLFDAATIEPLARTFCRLLERLSQAPDIPLATVALEPDVACVTDGERRTWETGSGGDWLDVWASRVAQDGEALAVEGEDGAWSRRTLEAHANRVATALDACGVGVEDRVALILPRSAGWVAAMLGVWKLGAAYVPLDPAQPAARLTQLVAASGARAIVVADPQALPAGIDARRTVALSEVLTRDDARTERRNVHPSQAAYVIYTSGSTGQPKGVVVGRGALHNYVQGVLTRLSALPAGAGMAMVSTVAADLGHTVLFGALAMGRALHLMPNDVAFDAGRFAQWMRERTIGAMKIVPSHLKGLLLAAGPDVLPQDWLVVGGEAADAELLSLLRAHRPAMRVLNHYGPTETTVGVLTHRAPAPGDDVGGGRAGVPSLLPVGAPLPNVSAYVLDDDLNPVVPNVSGELYIGGAALARGYLGEPGRTAERFVPDPWRPGARMYRTGDRVKRRADGEIVYLGRVDDQVKIRGYRVEPGEVAHALRAVAGVADAVVLVEHDAHGHAQLLGCYTVDPADTDVCDASDVREVRRLLQSRLPGAWVPARLVRLAALPLTANGKVDRRALLDAVATASSPVPAAAQQDEPRAGVEAQIADVWRAVLKTADVSRNANFFEIGGDSILALQVIARLKRGTPSLKVGLRDLMQHGTVARLAEALVPTGQASPAGGTGLLVRLNAGAGADVPPLFCVHPAVGTVFDYRPLAQSLANERAVIGIQSRMLLEPNRRDTSLDEMADRYVDAVCAVQPHGPYHLLGWSLGGPIALAMAARLRATGEPVAFLGLADTFVPPDGEVVATSAARDWTGDLLDYLVTILPQVDAHKLEAALAPHAGAPLDEGVLAAAVDAALTTHAAHDEAPHGSAEASTAGADYASLGRDELAHIFRVTAHLRSLADAHRLRTADVPVYVWWAERRASADRARLARTLGSAPVHEATVASSHMQLPRSAAWIADVSRALATSTVTEPWRATS</sequence>
<dbReference type="GO" id="GO:0043041">
    <property type="term" value="P:amino acid activation for nonribosomal peptide biosynthetic process"/>
    <property type="evidence" value="ECO:0007669"/>
    <property type="project" value="TreeGrafter"/>
</dbReference>
<dbReference type="Proteomes" id="UP000254589">
    <property type="component" value="Unassembled WGS sequence"/>
</dbReference>
<dbReference type="EMBL" id="UGSJ01000001">
    <property type="protein sequence ID" value="SUA92958.1"/>
    <property type="molecule type" value="Genomic_DNA"/>
</dbReference>